<proteinExistence type="predicted"/>
<protein>
    <recommendedName>
        <fullName evidence="3">RNA-binding protein</fullName>
    </recommendedName>
</protein>
<dbReference type="InterPro" id="IPR047677">
    <property type="entry name" value="GDCCVxC"/>
</dbReference>
<dbReference type="EMBL" id="MGGF01000060">
    <property type="protein sequence ID" value="OGM20555.1"/>
    <property type="molecule type" value="Genomic_DNA"/>
</dbReference>
<evidence type="ECO:0000313" key="2">
    <source>
        <dbReference type="Proteomes" id="UP000178750"/>
    </source>
</evidence>
<dbReference type="AlphaFoldDB" id="A0A1F7Y1Y6"/>
<name>A0A1F7Y1Y6_9BACT</name>
<evidence type="ECO:0008006" key="3">
    <source>
        <dbReference type="Google" id="ProtNLM"/>
    </source>
</evidence>
<reference evidence="1 2" key="1">
    <citation type="journal article" date="2016" name="Nat. Commun.">
        <title>Thousands of microbial genomes shed light on interconnected biogeochemical processes in an aquifer system.</title>
        <authorList>
            <person name="Anantharaman K."/>
            <person name="Brown C.T."/>
            <person name="Hug L.A."/>
            <person name="Sharon I."/>
            <person name="Castelle C.J."/>
            <person name="Probst A.J."/>
            <person name="Thomas B.C."/>
            <person name="Singh A."/>
            <person name="Wilkins M.J."/>
            <person name="Karaoz U."/>
            <person name="Brodie E.L."/>
            <person name="Williams K.H."/>
            <person name="Hubbard S.S."/>
            <person name="Banfield J.F."/>
        </authorList>
    </citation>
    <scope>NUCLEOTIDE SEQUENCE [LARGE SCALE GENOMIC DNA]</scope>
</reference>
<sequence>MNQKLKTKATITCPKCNFKKEEKMPTDACQHFYKCTSCGEVLKPKDGECCVFCSYADSKCPPKQFESKETV</sequence>
<dbReference type="Proteomes" id="UP000178750">
    <property type="component" value="Unassembled WGS sequence"/>
</dbReference>
<comment type="caution">
    <text evidence="1">The sequence shown here is derived from an EMBL/GenBank/DDBJ whole genome shotgun (WGS) entry which is preliminary data.</text>
</comment>
<evidence type="ECO:0000313" key="1">
    <source>
        <dbReference type="EMBL" id="OGM20555.1"/>
    </source>
</evidence>
<dbReference type="NCBIfam" id="NF041374">
    <property type="entry name" value="GDCCVxC"/>
    <property type="match status" value="1"/>
</dbReference>
<accession>A0A1F7Y1Y6</accession>
<organism evidence="1 2">
    <name type="scientific">Candidatus Woesebacteria bacterium RIFCSPHIGHO2_01_FULL_38_9b</name>
    <dbReference type="NCBI Taxonomy" id="1802493"/>
    <lineage>
        <taxon>Bacteria</taxon>
        <taxon>Candidatus Woeseibacteriota</taxon>
    </lineage>
</organism>
<gene>
    <name evidence="1" type="ORF">A2863_04550</name>
</gene>